<evidence type="ECO:0000313" key="3">
    <source>
        <dbReference type="EMBL" id="QDT99678.1"/>
    </source>
</evidence>
<feature type="chain" id="PRO_5022235547" description="Right handed beta helix domain-containing protein" evidence="1">
    <location>
        <begin position="21"/>
        <end position="936"/>
    </location>
</feature>
<dbReference type="SMART" id="SM00710">
    <property type="entry name" value="PbH1"/>
    <property type="match status" value="14"/>
</dbReference>
<protein>
    <recommendedName>
        <fullName evidence="2">Right handed beta helix domain-containing protein</fullName>
    </recommendedName>
</protein>
<dbReference type="InterPro" id="IPR038177">
    <property type="entry name" value="IAT_beta_sf"/>
</dbReference>
<dbReference type="AlphaFoldDB" id="A0A517W357"/>
<dbReference type="InterPro" id="IPR006626">
    <property type="entry name" value="PbH1"/>
</dbReference>
<feature type="domain" description="Right handed beta helix" evidence="2">
    <location>
        <begin position="490"/>
        <end position="648"/>
    </location>
</feature>
<dbReference type="Proteomes" id="UP000318704">
    <property type="component" value="Chromosome"/>
</dbReference>
<dbReference type="Gene3D" id="2.40.160.160">
    <property type="entry name" value="Inverse autotransporter, beta-domain"/>
    <property type="match status" value="1"/>
</dbReference>
<evidence type="ECO:0000259" key="2">
    <source>
        <dbReference type="Pfam" id="PF13229"/>
    </source>
</evidence>
<reference evidence="3 4" key="1">
    <citation type="submission" date="2019-03" db="EMBL/GenBank/DDBJ databases">
        <title>Deep-cultivation of Planctomycetes and their phenomic and genomic characterization uncovers novel biology.</title>
        <authorList>
            <person name="Wiegand S."/>
            <person name="Jogler M."/>
            <person name="Boedeker C."/>
            <person name="Pinto D."/>
            <person name="Vollmers J."/>
            <person name="Rivas-Marin E."/>
            <person name="Kohn T."/>
            <person name="Peeters S.H."/>
            <person name="Heuer A."/>
            <person name="Rast P."/>
            <person name="Oberbeckmann S."/>
            <person name="Bunk B."/>
            <person name="Jeske O."/>
            <person name="Meyerdierks A."/>
            <person name="Storesund J.E."/>
            <person name="Kallscheuer N."/>
            <person name="Luecker S."/>
            <person name="Lage O.M."/>
            <person name="Pohl T."/>
            <person name="Merkel B.J."/>
            <person name="Hornburger P."/>
            <person name="Mueller R.-W."/>
            <person name="Bruemmer F."/>
            <person name="Labrenz M."/>
            <person name="Spormann A.M."/>
            <person name="Op den Camp H."/>
            <person name="Overmann J."/>
            <person name="Amann R."/>
            <person name="Jetten M.S.M."/>
            <person name="Mascher T."/>
            <person name="Medema M.H."/>
            <person name="Devos D.P."/>
            <person name="Kaster A.-K."/>
            <person name="Ovreas L."/>
            <person name="Rohde M."/>
            <person name="Galperin M.Y."/>
            <person name="Jogler C."/>
        </authorList>
    </citation>
    <scope>NUCLEOTIDE SEQUENCE [LARGE SCALE GENOMIC DNA]</scope>
    <source>
        <strain evidence="3 4">V144</strain>
    </source>
</reference>
<dbReference type="InterPro" id="IPR039448">
    <property type="entry name" value="Beta_helix"/>
</dbReference>
<evidence type="ECO:0000313" key="4">
    <source>
        <dbReference type="Proteomes" id="UP000318704"/>
    </source>
</evidence>
<dbReference type="SUPFAM" id="SSF51126">
    <property type="entry name" value="Pectin lyase-like"/>
    <property type="match status" value="2"/>
</dbReference>
<dbReference type="RefSeq" id="WP_197998631.1">
    <property type="nucleotide sequence ID" value="NZ_CP037920.1"/>
</dbReference>
<dbReference type="InterPro" id="IPR012334">
    <property type="entry name" value="Pectin_lyas_fold"/>
</dbReference>
<proteinExistence type="predicted"/>
<sequence precursor="true">MKQYCLAVIIVLGANSLLFAQTIDQIPEFDNENYSGDVSELFGDSAWFGRYHPHFGYSYEAGDTIGRVGGLSSFEGFLPLFEGYDSDWLAFLDARLLLDDENHNLGSNIGIGARQYLPEYQRTIGGYIYYDTRDTGYANFGQVSGGIETLGDLWDARLNWYIPTGTRRKLLRTTHDPTGTYTFIGHHLFGGTFTRFYQAAMTGVDMEAGRKIYSGPNTDVRAFAGWYHFQANGTPQAWGWKSRVEGRISDVVALNLSIQNDRVFDTTVNFAVSFQWPSITGLRNGPRSNLPARDRLGEAPERLRNIVVTNQEIQDPNGGLLIDPSTGLPYFFMHVETGGSGDGTFEDPFGTLAAAFADTRTQQGNVVVYDHRNAAEAGNFTLATNTQVLSSGPAQFITTQVGQVQLPDSNTGLTPQITGSFTLNNRSVLSGFDITTTGAGSSIIANGVGNLMVSNNTINHTGAGTAISLSNLTGPATFNQTPLTKSGGLGVLISGGNGDVTFTNSSITNTNGDGIDIQNAGGTIQFGQVTTTNGTTSVNVNNGTANITVDNLSSTNAGADSVLINNLTGSFTLNGGTLTNSGATGVTATNSQNITIQNTTIDTPTTEGIFAQNVTNFNFSSNTIDDASIDGIAVLNGSGNGTISGNTIRSILTAFDDAIDVEIGGDATVDIDNNIITSVLALAGTGIEVSTTAGNVTTRIRGNQITSILNAFGDGINYTGNSTGTMTTTITGNTIQNTAGVFGDGISVIYNAGSATTTISQNTIDSDDLVNLFGTGIYLGLNTTGTTDTTINQNTISDDVLAALFDDGISLDIDRGTDHDVFVTNNLIAQTGGLFNDSIEVLLDSGTASAARIQVNSNILFGAGGGGTGLDVFVGSPHLLCVEATGNTTNTSLDFFAAVGGTINVEDLPNLSTNNNGATVNTAGGGTIQNIADCFP</sequence>
<accession>A0A517W357</accession>
<keyword evidence="1" id="KW-0732">Signal</keyword>
<dbReference type="Pfam" id="PF13229">
    <property type="entry name" value="Beta_helix"/>
    <property type="match status" value="1"/>
</dbReference>
<dbReference type="InterPro" id="IPR011050">
    <property type="entry name" value="Pectin_lyase_fold/virulence"/>
</dbReference>
<organism evidence="3 4">
    <name type="scientific">Gimesia aquarii</name>
    <dbReference type="NCBI Taxonomy" id="2527964"/>
    <lineage>
        <taxon>Bacteria</taxon>
        <taxon>Pseudomonadati</taxon>
        <taxon>Planctomycetota</taxon>
        <taxon>Planctomycetia</taxon>
        <taxon>Planctomycetales</taxon>
        <taxon>Planctomycetaceae</taxon>
        <taxon>Gimesia</taxon>
    </lineage>
</organism>
<dbReference type="KEGG" id="gaw:V144x_51910"/>
<dbReference type="Gene3D" id="2.160.20.10">
    <property type="entry name" value="Single-stranded right-handed beta-helix, Pectin lyase-like"/>
    <property type="match status" value="2"/>
</dbReference>
<dbReference type="EMBL" id="CP037920">
    <property type="protein sequence ID" value="QDT99678.1"/>
    <property type="molecule type" value="Genomic_DNA"/>
</dbReference>
<gene>
    <name evidence="3" type="ORF">V144x_51910</name>
</gene>
<name>A0A517W357_9PLAN</name>
<evidence type="ECO:0000256" key="1">
    <source>
        <dbReference type="SAM" id="SignalP"/>
    </source>
</evidence>
<feature type="signal peptide" evidence="1">
    <location>
        <begin position="1"/>
        <end position="20"/>
    </location>
</feature>